<proteinExistence type="predicted"/>
<comment type="caution">
    <text evidence="1">The sequence shown here is derived from an EMBL/GenBank/DDBJ whole genome shotgun (WGS) entry which is preliminary data.</text>
</comment>
<dbReference type="AlphaFoldDB" id="A0A926HXT9"/>
<keyword evidence="2" id="KW-1185">Reference proteome</keyword>
<evidence type="ECO:0000313" key="2">
    <source>
        <dbReference type="Proteomes" id="UP000657006"/>
    </source>
</evidence>
<name>A0A926HXT9_9FIRM</name>
<accession>A0A926HXT9</accession>
<organism evidence="1 2">
    <name type="scientific">Bianquea renquensis</name>
    <dbReference type="NCBI Taxonomy" id="2763661"/>
    <lineage>
        <taxon>Bacteria</taxon>
        <taxon>Bacillati</taxon>
        <taxon>Bacillota</taxon>
        <taxon>Clostridia</taxon>
        <taxon>Eubacteriales</taxon>
        <taxon>Bianqueaceae</taxon>
        <taxon>Bianquea</taxon>
    </lineage>
</organism>
<dbReference type="EMBL" id="JACRSQ010000016">
    <property type="protein sequence ID" value="MBC8544127.1"/>
    <property type="molecule type" value="Genomic_DNA"/>
</dbReference>
<dbReference type="SUPFAM" id="SSF159894">
    <property type="entry name" value="YgaC/TfoX-N like"/>
    <property type="match status" value="1"/>
</dbReference>
<protein>
    <submittedName>
        <fullName evidence="1">Uncharacterized protein</fullName>
    </submittedName>
</protein>
<dbReference type="RefSeq" id="WP_177719060.1">
    <property type="nucleotide sequence ID" value="NZ_JACRSQ010000016.1"/>
</dbReference>
<sequence length="76" mass="8582">MFGTENVTLNGINLGVVCCQKWYLKKTEAGDRYLAEHGLHLDTGIKKNSYIVTDFSNEEQIRGLVQVTVEDLQAHK</sequence>
<gene>
    <name evidence="1" type="ORF">H8730_11270</name>
</gene>
<evidence type="ECO:0000313" key="1">
    <source>
        <dbReference type="EMBL" id="MBC8544127.1"/>
    </source>
</evidence>
<reference evidence="1" key="1">
    <citation type="submission" date="2020-08" db="EMBL/GenBank/DDBJ databases">
        <title>Genome public.</title>
        <authorList>
            <person name="Liu C."/>
            <person name="Sun Q."/>
        </authorList>
    </citation>
    <scope>NUCLEOTIDE SEQUENCE</scope>
    <source>
        <strain evidence="1">NSJ-32</strain>
    </source>
</reference>
<dbReference type="Proteomes" id="UP000657006">
    <property type="component" value="Unassembled WGS sequence"/>
</dbReference>